<dbReference type="KEGG" id="nsl:BOX37_03080"/>
<sequence length="258" mass="27723">MNRIGTSLAIAVLVSLLAATACGAAEEPGPPRWRVEVIGSSPHDPEAFTQGLEVVDGIRYESTGMWGVSSARATDQDTGVERARADLPAEMFGEGMTKAGDIVWQITWKDGIAFARDPETLAETGRVTYEGEGWGLCAQPDRLVMSDGTDTLTFRDRATFARTGSVTLSGHSRLQPNELDCAPDGTVYANNYPSDEILRIDPGTGQVLAVIEAGGLLSPAERAGTDVLNGIAHLPGTDRFLLTGKYWPRLFEVRFVPK</sequence>
<dbReference type="RefSeq" id="WP_071926296.1">
    <property type="nucleotide sequence ID" value="NZ_CP018082.1"/>
</dbReference>
<evidence type="ECO:0000256" key="1">
    <source>
        <dbReference type="SAM" id="SignalP"/>
    </source>
</evidence>
<protein>
    <submittedName>
        <fullName evidence="2">Glutaminyl-peptide cyclotransferase</fullName>
    </submittedName>
</protein>
<gene>
    <name evidence="2" type="ORF">BOX37_03080</name>
</gene>
<proteinExistence type="predicted"/>
<dbReference type="InterPro" id="IPR007788">
    <property type="entry name" value="QCT"/>
</dbReference>
<accession>A0A1J0VM55</accession>
<dbReference type="InterPro" id="IPR015943">
    <property type="entry name" value="WD40/YVTN_repeat-like_dom_sf"/>
</dbReference>
<organism evidence="2 3">
    <name type="scientific">Nocardia mangyaensis</name>
    <dbReference type="NCBI Taxonomy" id="2213200"/>
    <lineage>
        <taxon>Bacteria</taxon>
        <taxon>Bacillati</taxon>
        <taxon>Actinomycetota</taxon>
        <taxon>Actinomycetes</taxon>
        <taxon>Mycobacteriales</taxon>
        <taxon>Nocardiaceae</taxon>
        <taxon>Nocardia</taxon>
    </lineage>
</organism>
<evidence type="ECO:0000313" key="3">
    <source>
        <dbReference type="Proteomes" id="UP000183810"/>
    </source>
</evidence>
<dbReference type="PROSITE" id="PS51257">
    <property type="entry name" value="PROKAR_LIPOPROTEIN"/>
    <property type="match status" value="1"/>
</dbReference>
<feature type="chain" id="PRO_5012746301" evidence="1">
    <location>
        <begin position="25"/>
        <end position="258"/>
    </location>
</feature>
<keyword evidence="3" id="KW-1185">Reference proteome</keyword>
<dbReference type="SUPFAM" id="SSF63829">
    <property type="entry name" value="Calcium-dependent phosphotriesterase"/>
    <property type="match status" value="1"/>
</dbReference>
<dbReference type="Pfam" id="PF05096">
    <property type="entry name" value="Glu_cyclase_2"/>
    <property type="match status" value="1"/>
</dbReference>
<feature type="signal peptide" evidence="1">
    <location>
        <begin position="1"/>
        <end position="24"/>
    </location>
</feature>
<dbReference type="PANTHER" id="PTHR31270:SF1">
    <property type="entry name" value="GLUTAMINYL-PEPTIDE CYCLOTRANSFERASE"/>
    <property type="match status" value="1"/>
</dbReference>
<dbReference type="GO" id="GO:0016603">
    <property type="term" value="F:glutaminyl-peptide cyclotransferase activity"/>
    <property type="evidence" value="ECO:0007669"/>
    <property type="project" value="InterPro"/>
</dbReference>
<dbReference type="AlphaFoldDB" id="A0A1J0VM55"/>
<reference evidence="2" key="1">
    <citation type="submission" date="2016-11" db="EMBL/GenBank/DDBJ databases">
        <authorList>
            <person name="Jaros S."/>
            <person name="Januszkiewicz K."/>
            <person name="Wedrychowicz H."/>
        </authorList>
    </citation>
    <scope>NUCLEOTIDE SEQUENCE [LARGE SCALE GENOMIC DNA]</scope>
    <source>
        <strain evidence="2">Y48</strain>
    </source>
</reference>
<keyword evidence="1" id="KW-0732">Signal</keyword>
<dbReference type="Proteomes" id="UP000183810">
    <property type="component" value="Chromosome"/>
</dbReference>
<dbReference type="Gene3D" id="2.130.10.10">
    <property type="entry name" value="YVTN repeat-like/Quinoprotein amine dehydrogenase"/>
    <property type="match status" value="1"/>
</dbReference>
<dbReference type="PANTHER" id="PTHR31270">
    <property type="entry name" value="GLUTAMINYL-PEPTIDE CYCLOTRANSFERASE"/>
    <property type="match status" value="1"/>
</dbReference>
<dbReference type="OrthoDB" id="9783700at2"/>
<evidence type="ECO:0000313" key="2">
    <source>
        <dbReference type="EMBL" id="APE33116.1"/>
    </source>
</evidence>
<name>A0A1J0VM55_9NOCA</name>
<keyword evidence="2" id="KW-0808">Transferase</keyword>
<dbReference type="EMBL" id="CP018082">
    <property type="protein sequence ID" value="APE33116.1"/>
    <property type="molecule type" value="Genomic_DNA"/>
</dbReference>